<evidence type="ECO:0000313" key="3">
    <source>
        <dbReference type="EMBL" id="WFR90189.1"/>
    </source>
</evidence>
<keyword evidence="2" id="KW-1133">Transmembrane helix</keyword>
<keyword evidence="2" id="KW-0812">Transmembrane</keyword>
<keyword evidence="3" id="KW-0614">Plasmid</keyword>
<proteinExistence type="predicted"/>
<name>A0AAJ5ZXB5_LIMFE</name>
<dbReference type="Pfam" id="PF09682">
    <property type="entry name" value="Phage_holin_6_1"/>
    <property type="match status" value="1"/>
</dbReference>
<keyword evidence="1" id="KW-0175">Coiled coil</keyword>
<evidence type="ECO:0000256" key="2">
    <source>
        <dbReference type="SAM" id="Phobius"/>
    </source>
</evidence>
<reference evidence="3" key="1">
    <citation type="submission" date="2023-04" db="EMBL/GenBank/DDBJ databases">
        <title>Genomic of Limosilactobacillus fermentum MSJK0025.</title>
        <authorList>
            <person name="Yang S."/>
        </authorList>
    </citation>
    <scope>NUCLEOTIDE SEQUENCE</scope>
    <source>
        <strain evidence="3">MSJK0025</strain>
        <plasmid evidence="3">pMSJK0025</plasmid>
    </source>
</reference>
<organism evidence="3 4">
    <name type="scientific">Limosilactobacillus fermentum</name>
    <name type="common">Lactobacillus fermentum</name>
    <dbReference type="NCBI Taxonomy" id="1613"/>
    <lineage>
        <taxon>Bacteria</taxon>
        <taxon>Bacillati</taxon>
        <taxon>Bacillota</taxon>
        <taxon>Bacilli</taxon>
        <taxon>Lactobacillales</taxon>
        <taxon>Lactobacillaceae</taxon>
        <taxon>Limosilactobacillus</taxon>
    </lineage>
</organism>
<accession>A0AAJ5ZXB5</accession>
<geneLocation type="plasmid" evidence="3 4">
    <name>pMSJK0025</name>
</geneLocation>
<keyword evidence="2" id="KW-0472">Membrane</keyword>
<feature type="coiled-coil region" evidence="1">
    <location>
        <begin position="118"/>
        <end position="152"/>
    </location>
</feature>
<dbReference type="RefSeq" id="WP_278319363.1">
    <property type="nucleotide sequence ID" value="NZ_CP053314.1"/>
</dbReference>
<gene>
    <name evidence="3" type="ORF">P8634_10915</name>
</gene>
<feature type="transmembrane region" description="Helical" evidence="2">
    <location>
        <begin position="6"/>
        <end position="25"/>
    </location>
</feature>
<dbReference type="EMBL" id="CP121469">
    <property type="protein sequence ID" value="WFR90189.1"/>
    <property type="molecule type" value="Genomic_DNA"/>
</dbReference>
<dbReference type="AlphaFoldDB" id="A0AAJ5ZXB5"/>
<dbReference type="InterPro" id="IPR010026">
    <property type="entry name" value="Phage_holin_LL-H"/>
</dbReference>
<evidence type="ECO:0000313" key="4">
    <source>
        <dbReference type="Proteomes" id="UP001218104"/>
    </source>
</evidence>
<protein>
    <submittedName>
        <fullName evidence="3">Phage holin, LLH family</fullName>
    </submittedName>
</protein>
<evidence type="ECO:0000256" key="1">
    <source>
        <dbReference type="SAM" id="Coils"/>
    </source>
</evidence>
<dbReference type="Proteomes" id="UP001218104">
    <property type="component" value="Plasmid pMSJK0025"/>
</dbReference>
<sequence length="154" mass="16559">MEVNSIADVITAVAVASLPIIITYLSKWLKGNKQAETLVSVLPTLAKDTVVAMQKLGVTEAIEGEAKKSHAVQIVMQDLASLGFDYTDETTLKNAIEAAYAQLKAEGTLDAYPQAKPTDDTQEKIAKAEAELAKLKEQEAAAQKQVDDLRGTQN</sequence>